<dbReference type="EMBL" id="JBFXLT010000064">
    <property type="protein sequence ID" value="KAL2811008.1"/>
    <property type="molecule type" value="Genomic_DNA"/>
</dbReference>
<feature type="region of interest" description="Disordered" evidence="1">
    <location>
        <begin position="82"/>
        <end position="102"/>
    </location>
</feature>
<sequence>MSVFFPLLAGDPDPRIIHQDTTPLALDEPTRTLYNRAISNPSSLTDQERRLITHRPPQEEENTLCRNVCGLSMDELVAKAINSNSNNNNNDDDDGPRTSHSLSLTLPLSHEEARLLSAGVIRVVQNQGFKILSEVARLSPEDRDLKGRAMQAATTDDIRVANQVAWRVLGQWRRAQDAATETLNADDIRNIKVASKVPWQEHALQSSSTSAEVGGRFGLVVFYREKENEEAGGESRLPSYKSQIGTAIYHSLHYSPLLVKDETRTRFALHWVAVPSLTTSASGGDNINNDDMDPTALRRRFSTMLSNNNNEIPVGYRRDAFLYLDEEAFGSRETARPFLWLAEPESEHQSSTETEPGPGTADFQPLKVSIKHIAPTLFARLVQRDLQGEARRKPYRHTSELSRLHAATALDVRYGGDGIWPPPSRLQ</sequence>
<protein>
    <submittedName>
        <fullName evidence="2">Uncharacterized protein</fullName>
    </submittedName>
</protein>
<proteinExistence type="predicted"/>
<evidence type="ECO:0000313" key="3">
    <source>
        <dbReference type="Proteomes" id="UP001610334"/>
    </source>
</evidence>
<evidence type="ECO:0000256" key="1">
    <source>
        <dbReference type="SAM" id="MobiDB-lite"/>
    </source>
</evidence>
<gene>
    <name evidence="2" type="ORF">BJX63DRAFT_444413</name>
</gene>
<accession>A0ABR4H6A6</accession>
<evidence type="ECO:0000313" key="2">
    <source>
        <dbReference type="EMBL" id="KAL2811008.1"/>
    </source>
</evidence>
<organism evidence="2 3">
    <name type="scientific">Aspergillus granulosus</name>
    <dbReference type="NCBI Taxonomy" id="176169"/>
    <lineage>
        <taxon>Eukaryota</taxon>
        <taxon>Fungi</taxon>
        <taxon>Dikarya</taxon>
        <taxon>Ascomycota</taxon>
        <taxon>Pezizomycotina</taxon>
        <taxon>Eurotiomycetes</taxon>
        <taxon>Eurotiomycetidae</taxon>
        <taxon>Eurotiales</taxon>
        <taxon>Aspergillaceae</taxon>
        <taxon>Aspergillus</taxon>
        <taxon>Aspergillus subgen. Nidulantes</taxon>
    </lineage>
</organism>
<comment type="caution">
    <text evidence="2">The sequence shown here is derived from an EMBL/GenBank/DDBJ whole genome shotgun (WGS) entry which is preliminary data.</text>
</comment>
<reference evidence="2 3" key="1">
    <citation type="submission" date="2024-07" db="EMBL/GenBank/DDBJ databases">
        <title>Section-level genome sequencing and comparative genomics of Aspergillus sections Usti and Cavernicolus.</title>
        <authorList>
            <consortium name="Lawrence Berkeley National Laboratory"/>
            <person name="Nybo J.L."/>
            <person name="Vesth T.C."/>
            <person name="Theobald S."/>
            <person name="Frisvad J.C."/>
            <person name="Larsen T.O."/>
            <person name="Kjaerboelling I."/>
            <person name="Rothschild-Mancinelli K."/>
            <person name="Lyhne E.K."/>
            <person name="Kogle M.E."/>
            <person name="Barry K."/>
            <person name="Clum A."/>
            <person name="Na H."/>
            <person name="Ledsgaard L."/>
            <person name="Lin J."/>
            <person name="Lipzen A."/>
            <person name="Kuo A."/>
            <person name="Riley R."/>
            <person name="Mondo S."/>
            <person name="Labutti K."/>
            <person name="Haridas S."/>
            <person name="Pangalinan J."/>
            <person name="Salamov A.A."/>
            <person name="Simmons B.A."/>
            <person name="Magnuson J.K."/>
            <person name="Chen J."/>
            <person name="Drula E."/>
            <person name="Henrissat B."/>
            <person name="Wiebenga A."/>
            <person name="Lubbers R.J."/>
            <person name="Gomes A.C."/>
            <person name="Makela M.R."/>
            <person name="Stajich J."/>
            <person name="Grigoriev I.V."/>
            <person name="Mortensen U.H."/>
            <person name="De Vries R.P."/>
            <person name="Baker S.E."/>
            <person name="Andersen M.R."/>
        </authorList>
    </citation>
    <scope>NUCLEOTIDE SEQUENCE [LARGE SCALE GENOMIC DNA]</scope>
    <source>
        <strain evidence="2 3">CBS 588.65</strain>
    </source>
</reference>
<name>A0ABR4H6A6_9EURO</name>
<dbReference type="Proteomes" id="UP001610334">
    <property type="component" value="Unassembled WGS sequence"/>
</dbReference>
<keyword evidence="3" id="KW-1185">Reference proteome</keyword>